<sequence length="319" mass="35271">MARLAHSAGLRWPHIYSNIISNGGGEATAVVQRGKGGDGGEVVVLELTRNDRLVNYHLAEGMSSVNSTNMSFAGAGGSSLSIPKLDERGTNWVLFKDCFESMVEAQGLSDYLEGMFTPSMEYRADSSVQLVKVNSSAFSSNRKNWQQDYILYSRAHLCPYWMLTDYENISPEPICTAGNTPVMTIGQGSVMMVLPNSTKTLLEVWCRSIGADVQSTMWRWGIGLCQLAGYKEHNPEDTKDSGGSDLRKALAESGLQGFGVSVFVKDDNAGKLNSPAKEGYFVGYNKESKGYQMFWPDKHFITVKQNIVFKTRLKDENKH</sequence>
<dbReference type="AlphaFoldDB" id="F8PLR6"/>
<keyword evidence="3" id="KW-1185">Reference proteome</keyword>
<accession>F8PLR6</accession>
<reference evidence="3" key="1">
    <citation type="journal article" date="2011" name="Science">
        <title>The plant cell wall-decomposing machinery underlies the functional diversity of forest fungi.</title>
        <authorList>
            <person name="Eastwood D.C."/>
            <person name="Floudas D."/>
            <person name="Binder M."/>
            <person name="Majcherczyk A."/>
            <person name="Schneider P."/>
            <person name="Aerts A."/>
            <person name="Asiegbu F.O."/>
            <person name="Baker S.E."/>
            <person name="Barry K."/>
            <person name="Bendiksby M."/>
            <person name="Blumentritt M."/>
            <person name="Coutinho P.M."/>
            <person name="Cullen D."/>
            <person name="de Vries R.P."/>
            <person name="Gathman A."/>
            <person name="Goodell B."/>
            <person name="Henrissat B."/>
            <person name="Ihrmark K."/>
            <person name="Kauserud H."/>
            <person name="Kohler A."/>
            <person name="LaButti K."/>
            <person name="Lapidus A."/>
            <person name="Lavin J.L."/>
            <person name="Lee Y.-H."/>
            <person name="Lindquist E."/>
            <person name="Lilly W."/>
            <person name="Lucas S."/>
            <person name="Morin E."/>
            <person name="Murat C."/>
            <person name="Oguiza J.A."/>
            <person name="Park J."/>
            <person name="Pisabarro A.G."/>
            <person name="Riley R."/>
            <person name="Rosling A."/>
            <person name="Salamov A."/>
            <person name="Schmidt O."/>
            <person name="Schmutz J."/>
            <person name="Skrede I."/>
            <person name="Stenlid J."/>
            <person name="Wiebenga A."/>
            <person name="Xie X."/>
            <person name="Kuees U."/>
            <person name="Hibbett D.S."/>
            <person name="Hoffmeister D."/>
            <person name="Hoegberg N."/>
            <person name="Martin F."/>
            <person name="Grigoriev I.V."/>
            <person name="Watkinson S.C."/>
        </authorList>
    </citation>
    <scope>NUCLEOTIDE SEQUENCE [LARGE SCALE GENOMIC DNA]</scope>
    <source>
        <strain evidence="3">strain S7.3</strain>
    </source>
</reference>
<protein>
    <recommendedName>
        <fullName evidence="1">Retroviral polymerase SH3-like domain-containing protein</fullName>
    </recommendedName>
</protein>
<evidence type="ECO:0000313" key="2">
    <source>
        <dbReference type="EMBL" id="EGO02548.1"/>
    </source>
</evidence>
<dbReference type="Proteomes" id="UP000008063">
    <property type="component" value="Unassembled WGS sequence"/>
</dbReference>
<name>F8PLR6_SERL3</name>
<feature type="domain" description="Retroviral polymerase SH3-like" evidence="1">
    <location>
        <begin position="262"/>
        <end position="312"/>
    </location>
</feature>
<evidence type="ECO:0000313" key="3">
    <source>
        <dbReference type="Proteomes" id="UP000008063"/>
    </source>
</evidence>
<organism evidence="3">
    <name type="scientific">Serpula lacrymans var. lacrymans (strain S7.3)</name>
    <name type="common">Dry rot fungus</name>
    <dbReference type="NCBI Taxonomy" id="936435"/>
    <lineage>
        <taxon>Eukaryota</taxon>
        <taxon>Fungi</taxon>
        <taxon>Dikarya</taxon>
        <taxon>Basidiomycota</taxon>
        <taxon>Agaricomycotina</taxon>
        <taxon>Agaricomycetes</taxon>
        <taxon>Agaricomycetidae</taxon>
        <taxon>Boletales</taxon>
        <taxon>Coniophorineae</taxon>
        <taxon>Serpulaceae</taxon>
        <taxon>Serpula</taxon>
    </lineage>
</organism>
<dbReference type="HOGENOM" id="CLU_871996_0_0_1"/>
<proteinExistence type="predicted"/>
<dbReference type="InParanoid" id="F8PLR6"/>
<evidence type="ECO:0000259" key="1">
    <source>
        <dbReference type="Pfam" id="PF25597"/>
    </source>
</evidence>
<dbReference type="InterPro" id="IPR057670">
    <property type="entry name" value="SH3_retrovirus"/>
</dbReference>
<dbReference type="EMBL" id="GL945476">
    <property type="protein sequence ID" value="EGO02548.1"/>
    <property type="molecule type" value="Genomic_DNA"/>
</dbReference>
<gene>
    <name evidence="2" type="ORF">SERLA73DRAFT_150250</name>
</gene>
<dbReference type="STRING" id="936435.F8PLR6"/>
<dbReference type="Pfam" id="PF25597">
    <property type="entry name" value="SH3_retrovirus"/>
    <property type="match status" value="1"/>
</dbReference>